<dbReference type="Gene3D" id="3.30.750.24">
    <property type="entry name" value="STAS domain"/>
    <property type="match status" value="1"/>
</dbReference>
<comment type="caution">
    <text evidence="4">The sequence shown here is derived from an EMBL/GenBank/DDBJ whole genome shotgun (WGS) entry which is preliminary data.</text>
</comment>
<organism evidence="4 5">
    <name type="scientific">Nocardioides marinquilinus</name>
    <dbReference type="NCBI Taxonomy" id="1210400"/>
    <lineage>
        <taxon>Bacteria</taxon>
        <taxon>Bacillati</taxon>
        <taxon>Actinomycetota</taxon>
        <taxon>Actinomycetes</taxon>
        <taxon>Propionibacteriales</taxon>
        <taxon>Nocardioidaceae</taxon>
        <taxon>Nocardioides</taxon>
    </lineage>
</organism>
<accession>A0ABP9P926</accession>
<feature type="domain" description="STAS" evidence="3">
    <location>
        <begin position="19"/>
        <end position="98"/>
    </location>
</feature>
<evidence type="ECO:0000313" key="4">
    <source>
        <dbReference type="EMBL" id="GAA5142388.1"/>
    </source>
</evidence>
<dbReference type="PROSITE" id="PS50801">
    <property type="entry name" value="STAS"/>
    <property type="match status" value="1"/>
</dbReference>
<gene>
    <name evidence="4" type="ORF">GCM10023340_05780</name>
</gene>
<dbReference type="InterPro" id="IPR036513">
    <property type="entry name" value="STAS_dom_sf"/>
</dbReference>
<evidence type="ECO:0000256" key="1">
    <source>
        <dbReference type="ARBA" id="ARBA00009013"/>
    </source>
</evidence>
<proteinExistence type="inferred from homology"/>
<evidence type="ECO:0000259" key="3">
    <source>
        <dbReference type="PROSITE" id="PS50801"/>
    </source>
</evidence>
<dbReference type="Proteomes" id="UP001500221">
    <property type="component" value="Unassembled WGS sequence"/>
</dbReference>
<dbReference type="CDD" id="cd07043">
    <property type="entry name" value="STAS_anti-anti-sigma_factors"/>
    <property type="match status" value="1"/>
</dbReference>
<dbReference type="InterPro" id="IPR003658">
    <property type="entry name" value="Anti-sigma_ant"/>
</dbReference>
<protein>
    <recommendedName>
        <fullName evidence="2">Anti-sigma factor antagonist</fullName>
    </recommendedName>
</protein>
<name>A0ABP9P926_9ACTN</name>
<dbReference type="NCBIfam" id="TIGR00377">
    <property type="entry name" value="ant_ant_sig"/>
    <property type="match status" value="1"/>
</dbReference>
<sequence length="98" mass="10603">MTNAPTRDVSTEVTLIWWGEIDLGNATELSGDLLRAIGSASHVYVDLTGVTFMDSSGIGVLVNGWRRARAQHVTLTVCEPTGQVRRTLESTGLLDLMT</sequence>
<dbReference type="PANTHER" id="PTHR33495">
    <property type="entry name" value="ANTI-SIGMA FACTOR ANTAGONIST TM_1081-RELATED-RELATED"/>
    <property type="match status" value="1"/>
</dbReference>
<dbReference type="EMBL" id="BAABKG010000001">
    <property type="protein sequence ID" value="GAA5142388.1"/>
    <property type="molecule type" value="Genomic_DNA"/>
</dbReference>
<reference evidence="5" key="1">
    <citation type="journal article" date="2019" name="Int. J. Syst. Evol. Microbiol.">
        <title>The Global Catalogue of Microorganisms (GCM) 10K type strain sequencing project: providing services to taxonomists for standard genome sequencing and annotation.</title>
        <authorList>
            <consortium name="The Broad Institute Genomics Platform"/>
            <consortium name="The Broad Institute Genome Sequencing Center for Infectious Disease"/>
            <person name="Wu L."/>
            <person name="Ma J."/>
        </authorList>
    </citation>
    <scope>NUCLEOTIDE SEQUENCE [LARGE SCALE GENOMIC DNA]</scope>
    <source>
        <strain evidence="5">JCM 18459</strain>
    </source>
</reference>
<evidence type="ECO:0000313" key="5">
    <source>
        <dbReference type="Proteomes" id="UP001500221"/>
    </source>
</evidence>
<evidence type="ECO:0000256" key="2">
    <source>
        <dbReference type="RuleBase" id="RU003749"/>
    </source>
</evidence>
<dbReference type="InterPro" id="IPR002645">
    <property type="entry name" value="STAS_dom"/>
</dbReference>
<dbReference type="SUPFAM" id="SSF52091">
    <property type="entry name" value="SpoIIaa-like"/>
    <property type="match status" value="1"/>
</dbReference>
<keyword evidence="5" id="KW-1185">Reference proteome</keyword>
<comment type="similarity">
    <text evidence="1 2">Belongs to the anti-sigma-factor antagonist family.</text>
</comment>
<dbReference type="RefSeq" id="WP_345454343.1">
    <property type="nucleotide sequence ID" value="NZ_BAABKG010000001.1"/>
</dbReference>
<dbReference type="Pfam" id="PF01740">
    <property type="entry name" value="STAS"/>
    <property type="match status" value="1"/>
</dbReference>
<dbReference type="PANTHER" id="PTHR33495:SF2">
    <property type="entry name" value="ANTI-SIGMA FACTOR ANTAGONIST TM_1081-RELATED"/>
    <property type="match status" value="1"/>
</dbReference>